<organism evidence="12 13">
    <name type="scientific">Ramazzottius varieornatus</name>
    <name type="common">Water bear</name>
    <name type="synonym">Tardigrade</name>
    <dbReference type="NCBI Taxonomy" id="947166"/>
    <lineage>
        <taxon>Eukaryota</taxon>
        <taxon>Metazoa</taxon>
        <taxon>Ecdysozoa</taxon>
        <taxon>Tardigrada</taxon>
        <taxon>Eutardigrada</taxon>
        <taxon>Parachela</taxon>
        <taxon>Hypsibioidea</taxon>
        <taxon>Ramazzottiidae</taxon>
        <taxon>Ramazzottius</taxon>
    </lineage>
</organism>
<sequence length="1199" mass="133920">MAKLENFAEVLVRHVRAAAASSHGPIGDGGLAHGPGQPLHGNATNITKDTHGVESHHADPPYVILFIFVTLVLGVIARQLQPKIPIPYTVVIMILGVIYGVIAAKSYPPFLNYTGMTRVDPHWILHIFLPILIFESSFAIPIHLFRQSIWHIIILATAGLVVSTFLTAILAKYAFGYDWAWYVALMFGSLVSATDPVAVVALLKEVGASPALGVVLEGESLLNDGTAIILFNIFLALSAPDDGFSAHALGVQSFFTICGGPLFGFICGWVASFFIGLISNDAISECIVSLIAAYLTFYISEAVLGISGVLAVVALGVVMNSQRTNISPEVEHTMHEFWEVIVYVGNTIIFAIVGLVISEHALYTFLPWDWFNLFILYICIIFIRLFSIVIFIPINRYLDCAEIVGWKNVLVMGWGGLRGAVALMLALAVSRDPRLDRRMVGDKVLILTSGIVLLTLLVNATTTAKMLQFLGMSRVPEYTIKAVDNCIRLVIHHRNEVISALQKESFLEGLNWDDIDSDSKIRNPYIDAAHSVLLDGTHEEAPVSAINGIEGKNDSHATLAAPHEHQDFDATREVWLKLLRYSIWEQYELGLISRETILYLTNCIDLAIRNPSGPLIDVELLTRKLEVGRKLTYWQRMVNRLCGHEVDLIKTYPPLPAPEVSSPQHHTKPQRIVMSWWFNAIIFGTLMAHTIVIVVNIALNWHGLNNLNEDYFLFSADGWVVGFTTVFLIVYIAEMALSVASVGWRTYLQDIWNKFEVAVVIIVFIDWVLNIYALDNGIDGPNSFLDALKLFDILILLRICKFVRLAQVSVPALIKVSRSLVTRRLLIGFESGKAYLTAQEEAIELTEKYIENHSALHIIQEEAEKIKHKVESELDVLLEERPDIAMQVKKRYATRKVLLCMKEDLRGFRAKDLIDCKASTMLQKSLEHKMEKASHVPYRFRNPTKVLARIPWIRNNPSLQSFLMGRVVFVRYPAEYEMVTQGANLPGVFYIISGTVGLIQKTANEPPGYQLDKTECRQNFAAEDLIGEYLFLTGRRSSVSYQCTSRTKALLLPRGVLEESLNMYSNLREAMWNSCGPHVATGLLSMHSAIHRAHPEKVAQDVSRGTIVLPTENTLSILPEWKTVLLLHGSAVGFPHEITIKSPQILSSQIHTLAFPESLSQETGESTRPVLFVIGRSLSTYGRQNGFSMHNEGFMYQDK</sequence>
<feature type="transmembrane region" description="Helical" evidence="10">
    <location>
        <begin position="60"/>
        <end position="77"/>
    </location>
</feature>
<feature type="transmembrane region" description="Helical" evidence="10">
    <location>
        <begin position="719"/>
        <end position="743"/>
    </location>
</feature>
<evidence type="ECO:0000313" key="13">
    <source>
        <dbReference type="Proteomes" id="UP000186922"/>
    </source>
</evidence>
<evidence type="ECO:0000256" key="4">
    <source>
        <dbReference type="ARBA" id="ARBA00022692"/>
    </source>
</evidence>
<dbReference type="AlphaFoldDB" id="A0A1D1VDC3"/>
<evidence type="ECO:0000256" key="9">
    <source>
        <dbReference type="ARBA" id="ARBA00023201"/>
    </source>
</evidence>
<keyword evidence="2" id="KW-0813">Transport</keyword>
<dbReference type="SUPFAM" id="SSF51206">
    <property type="entry name" value="cAMP-binding domain-like"/>
    <property type="match status" value="1"/>
</dbReference>
<dbReference type="InterPro" id="IPR027359">
    <property type="entry name" value="Volt_channel_dom_sf"/>
</dbReference>
<evidence type="ECO:0000259" key="11">
    <source>
        <dbReference type="PROSITE" id="PS50042"/>
    </source>
</evidence>
<evidence type="ECO:0000256" key="1">
    <source>
        <dbReference type="ARBA" id="ARBA00004651"/>
    </source>
</evidence>
<dbReference type="Proteomes" id="UP000186922">
    <property type="component" value="Unassembled WGS sequence"/>
</dbReference>
<gene>
    <name evidence="12" type="primary">RvY_09268-1</name>
    <name evidence="12" type="synonym">RvY_09268.1</name>
    <name evidence="12" type="ORF">RvY_09268</name>
</gene>
<dbReference type="GO" id="GO:0015386">
    <property type="term" value="F:potassium:proton antiporter activity"/>
    <property type="evidence" value="ECO:0007669"/>
    <property type="project" value="TreeGrafter"/>
</dbReference>
<dbReference type="OrthoDB" id="441412at2759"/>
<dbReference type="GO" id="GO:0015385">
    <property type="term" value="F:sodium:proton antiporter activity"/>
    <property type="evidence" value="ECO:0007669"/>
    <property type="project" value="InterPro"/>
</dbReference>
<evidence type="ECO:0000256" key="3">
    <source>
        <dbReference type="ARBA" id="ARBA00022475"/>
    </source>
</evidence>
<dbReference type="InterPro" id="IPR006153">
    <property type="entry name" value="Cation/H_exchanger_TM"/>
</dbReference>
<feature type="domain" description="Cyclic nucleotide-binding" evidence="11">
    <location>
        <begin position="972"/>
        <end position="1061"/>
    </location>
</feature>
<comment type="caution">
    <text evidence="12">The sequence shown here is derived from an EMBL/GenBank/DDBJ whole genome shotgun (WGS) entry which is preliminary data.</text>
</comment>
<dbReference type="Gene3D" id="2.60.120.10">
    <property type="entry name" value="Jelly Rolls"/>
    <property type="match status" value="1"/>
</dbReference>
<accession>A0A1D1VDC3</accession>
<reference evidence="12 13" key="1">
    <citation type="journal article" date="2016" name="Nat. Commun.">
        <title>Extremotolerant tardigrade genome and improved radiotolerance of human cultured cells by tardigrade-unique protein.</title>
        <authorList>
            <person name="Hashimoto T."/>
            <person name="Horikawa D.D."/>
            <person name="Saito Y."/>
            <person name="Kuwahara H."/>
            <person name="Kozuka-Hata H."/>
            <person name="Shin-I T."/>
            <person name="Minakuchi Y."/>
            <person name="Ohishi K."/>
            <person name="Motoyama A."/>
            <person name="Aizu T."/>
            <person name="Enomoto A."/>
            <person name="Kondo K."/>
            <person name="Tanaka S."/>
            <person name="Hara Y."/>
            <person name="Koshikawa S."/>
            <person name="Sagara H."/>
            <person name="Miura T."/>
            <person name="Yokobori S."/>
            <person name="Miyagawa K."/>
            <person name="Suzuki Y."/>
            <person name="Kubo T."/>
            <person name="Oyama M."/>
            <person name="Kohara Y."/>
            <person name="Fujiyama A."/>
            <person name="Arakawa K."/>
            <person name="Katayama T."/>
            <person name="Toyoda A."/>
            <person name="Kunieda T."/>
        </authorList>
    </citation>
    <scope>NUCLEOTIDE SEQUENCE [LARGE SCALE GENOMIC DNA]</scope>
    <source>
        <strain evidence="12 13">YOKOZUNA-1</strain>
    </source>
</reference>
<feature type="transmembrane region" description="Helical" evidence="10">
    <location>
        <begin position="254"/>
        <end position="279"/>
    </location>
</feature>
<feature type="transmembrane region" description="Helical" evidence="10">
    <location>
        <begin position="676"/>
        <end position="699"/>
    </location>
</feature>
<feature type="transmembrane region" description="Helical" evidence="10">
    <location>
        <begin position="179"/>
        <end position="203"/>
    </location>
</feature>
<feature type="transmembrane region" description="Helical" evidence="10">
    <location>
        <begin position="84"/>
        <end position="103"/>
    </location>
</feature>
<dbReference type="PANTHER" id="PTHR10110:SF86">
    <property type="entry name" value="SODIUM_HYDROGEN EXCHANGER 7"/>
    <property type="match status" value="1"/>
</dbReference>
<feature type="transmembrane region" description="Helical" evidence="10">
    <location>
        <begin position="406"/>
        <end position="429"/>
    </location>
</feature>
<feature type="transmembrane region" description="Helical" evidence="10">
    <location>
        <begin position="291"/>
        <end position="319"/>
    </location>
</feature>
<keyword evidence="3" id="KW-1003">Cell membrane</keyword>
<evidence type="ECO:0000256" key="7">
    <source>
        <dbReference type="ARBA" id="ARBA00023065"/>
    </source>
</evidence>
<dbReference type="InterPro" id="IPR018490">
    <property type="entry name" value="cNMP-bd_dom_sf"/>
</dbReference>
<feature type="transmembrane region" description="Helical" evidence="10">
    <location>
        <begin position="123"/>
        <end position="145"/>
    </location>
</feature>
<evidence type="ECO:0000256" key="2">
    <source>
        <dbReference type="ARBA" id="ARBA00022448"/>
    </source>
</evidence>
<evidence type="ECO:0000256" key="8">
    <source>
        <dbReference type="ARBA" id="ARBA00023136"/>
    </source>
</evidence>
<dbReference type="Gene3D" id="1.20.120.350">
    <property type="entry name" value="Voltage-gated potassium channels. Chain C"/>
    <property type="match status" value="1"/>
</dbReference>
<feature type="transmembrane region" description="Helical" evidence="10">
    <location>
        <begin position="444"/>
        <end position="464"/>
    </location>
</feature>
<dbReference type="STRING" id="947166.A0A1D1VDC3"/>
<feature type="transmembrane region" description="Helical" evidence="10">
    <location>
        <begin position="340"/>
        <end position="358"/>
    </location>
</feature>
<keyword evidence="13" id="KW-1185">Reference proteome</keyword>
<proteinExistence type="predicted"/>
<keyword evidence="5 10" id="KW-1133">Transmembrane helix</keyword>
<dbReference type="PANTHER" id="PTHR10110">
    <property type="entry name" value="SODIUM/HYDROGEN EXCHANGER"/>
    <property type="match status" value="1"/>
</dbReference>
<comment type="subcellular location">
    <subcellularLocation>
        <location evidence="1">Cell membrane</location>
        <topology evidence="1">Multi-pass membrane protein</topology>
    </subcellularLocation>
</comment>
<feature type="transmembrane region" description="Helical" evidence="10">
    <location>
        <begin position="370"/>
        <end position="394"/>
    </location>
</feature>
<dbReference type="PROSITE" id="PS50042">
    <property type="entry name" value="CNMP_BINDING_3"/>
    <property type="match status" value="1"/>
</dbReference>
<evidence type="ECO:0000256" key="10">
    <source>
        <dbReference type="SAM" id="Phobius"/>
    </source>
</evidence>
<keyword evidence="9" id="KW-0739">Sodium transport</keyword>
<dbReference type="InterPro" id="IPR014710">
    <property type="entry name" value="RmlC-like_jellyroll"/>
</dbReference>
<dbReference type="GO" id="GO:0005886">
    <property type="term" value="C:plasma membrane"/>
    <property type="evidence" value="ECO:0007669"/>
    <property type="project" value="UniProtKB-SubCell"/>
</dbReference>
<feature type="transmembrane region" description="Helical" evidence="10">
    <location>
        <begin position="152"/>
        <end position="173"/>
    </location>
</feature>
<keyword evidence="4 10" id="KW-0812">Transmembrane</keyword>
<dbReference type="InterPro" id="IPR018422">
    <property type="entry name" value="Cation/H_exchanger_CPA1"/>
</dbReference>
<keyword evidence="7" id="KW-0406">Ion transport</keyword>
<feature type="transmembrane region" description="Helical" evidence="10">
    <location>
        <begin position="755"/>
        <end position="773"/>
    </location>
</feature>
<dbReference type="Gene3D" id="6.10.140.1330">
    <property type="match status" value="1"/>
</dbReference>
<keyword evidence="6" id="KW-0915">Sodium</keyword>
<dbReference type="InterPro" id="IPR000595">
    <property type="entry name" value="cNMP-bd_dom"/>
</dbReference>
<dbReference type="CDD" id="cd00038">
    <property type="entry name" value="CAP_ED"/>
    <property type="match status" value="1"/>
</dbReference>
<evidence type="ECO:0000256" key="5">
    <source>
        <dbReference type="ARBA" id="ARBA00022989"/>
    </source>
</evidence>
<evidence type="ECO:0000256" key="6">
    <source>
        <dbReference type="ARBA" id="ARBA00023053"/>
    </source>
</evidence>
<evidence type="ECO:0000313" key="12">
    <source>
        <dbReference type="EMBL" id="GAU98072.1"/>
    </source>
</evidence>
<protein>
    <recommendedName>
        <fullName evidence="11">Cyclic nucleotide-binding domain-containing protein</fullName>
    </recommendedName>
</protein>
<dbReference type="GO" id="GO:0098719">
    <property type="term" value="P:sodium ion import across plasma membrane"/>
    <property type="evidence" value="ECO:0007669"/>
    <property type="project" value="TreeGrafter"/>
</dbReference>
<dbReference type="Pfam" id="PF00999">
    <property type="entry name" value="Na_H_Exchanger"/>
    <property type="match status" value="1"/>
</dbReference>
<name>A0A1D1VDC3_RAMVA</name>
<keyword evidence="8 10" id="KW-0472">Membrane</keyword>
<dbReference type="GO" id="GO:0051453">
    <property type="term" value="P:regulation of intracellular pH"/>
    <property type="evidence" value="ECO:0007669"/>
    <property type="project" value="TreeGrafter"/>
</dbReference>
<dbReference type="EMBL" id="BDGG01000004">
    <property type="protein sequence ID" value="GAU98072.1"/>
    <property type="molecule type" value="Genomic_DNA"/>
</dbReference>